<evidence type="ECO:0000256" key="2">
    <source>
        <dbReference type="ARBA" id="ARBA00022801"/>
    </source>
</evidence>
<dbReference type="InterPro" id="IPR027417">
    <property type="entry name" value="P-loop_NTPase"/>
</dbReference>
<evidence type="ECO:0000256" key="3">
    <source>
        <dbReference type="ARBA" id="ARBA00022806"/>
    </source>
</evidence>
<protein>
    <submittedName>
        <fullName evidence="6">UvrD-helicase domain-containing protein</fullName>
    </submittedName>
</protein>
<dbReference type="EMBL" id="JAVQLW010000001">
    <property type="protein sequence ID" value="MDS9468228.1"/>
    <property type="molecule type" value="Genomic_DNA"/>
</dbReference>
<evidence type="ECO:0000313" key="7">
    <source>
        <dbReference type="Proteomes" id="UP001269144"/>
    </source>
</evidence>
<comment type="caution">
    <text evidence="6">The sequence shown here is derived from an EMBL/GenBank/DDBJ whole genome shotgun (WGS) entry which is preliminary data.</text>
</comment>
<dbReference type="SUPFAM" id="SSF52540">
    <property type="entry name" value="P-loop containing nucleoside triphosphate hydrolases"/>
    <property type="match status" value="1"/>
</dbReference>
<keyword evidence="4" id="KW-0067">ATP-binding</keyword>
<sequence length="481" mass="53551">MCDLARALAEHRGPGYVVAPAGFGKTHLIAEATALSDGRQLILTHTYAGVNAIRRKLRTLGVKEQQFHVDTIASWALHLCLSYRHTSGWAIERPADNEQWNALYAAVGDFLDHEFVRRIIRSSYVGLYVDEYQDCSVSQHAIVMKISRDLPCRVLGDPLQGIFDFGGQQPVDWARDIEGVFAQVGQLDVPHRWAQAGAGQLGEWLRNVRTNLENGTEIDLRRRLPEGVRYVGARNVPQDLLRTQVNTCRYFNCGPKHTVIAIHKGSQDFKARCHRLSQNLSGRYSSIEEVEGRDMFAFFRRMTAADSNSRRLQEAIAFAGKCMTHVNANLPAGTIRGEAVTIRAATRSPEVAKIANEYLSSPNSAGLAELLKAIKGLAQTNVTRADLLNRVLGVLQKHTMHPELSCDEAVEQYQREFRFKGRPVGHLRQIGTTLLVKGLEYDHAIVLDATTLSRKELYVALTRGARTLTIVSTNPVLNPPA</sequence>
<evidence type="ECO:0000256" key="4">
    <source>
        <dbReference type="ARBA" id="ARBA00022840"/>
    </source>
</evidence>
<proteinExistence type="predicted"/>
<accession>A0ABU2HT53</accession>
<dbReference type="Gene3D" id="3.40.50.300">
    <property type="entry name" value="P-loop containing nucleotide triphosphate hydrolases"/>
    <property type="match status" value="2"/>
</dbReference>
<keyword evidence="2" id="KW-0378">Hydrolase</keyword>
<evidence type="ECO:0000256" key="1">
    <source>
        <dbReference type="ARBA" id="ARBA00022741"/>
    </source>
</evidence>
<evidence type="ECO:0000313" key="6">
    <source>
        <dbReference type="EMBL" id="MDS9468228.1"/>
    </source>
</evidence>
<gene>
    <name evidence="6" type="ORF">RGQ15_11685</name>
</gene>
<evidence type="ECO:0000259" key="5">
    <source>
        <dbReference type="Pfam" id="PF00580"/>
    </source>
</evidence>
<organism evidence="6 7">
    <name type="scientific">Paracoccus aurantius</name>
    <dbReference type="NCBI Taxonomy" id="3073814"/>
    <lineage>
        <taxon>Bacteria</taxon>
        <taxon>Pseudomonadati</taxon>
        <taxon>Pseudomonadota</taxon>
        <taxon>Alphaproteobacteria</taxon>
        <taxon>Rhodobacterales</taxon>
        <taxon>Paracoccaceae</taxon>
        <taxon>Paracoccus</taxon>
    </lineage>
</organism>
<keyword evidence="7" id="KW-1185">Reference proteome</keyword>
<keyword evidence="3" id="KW-0347">Helicase</keyword>
<feature type="domain" description="UvrD-like helicase ATP-binding" evidence="5">
    <location>
        <begin position="113"/>
        <end position="167"/>
    </location>
</feature>
<dbReference type="Proteomes" id="UP001269144">
    <property type="component" value="Unassembled WGS sequence"/>
</dbReference>
<dbReference type="InterPro" id="IPR014016">
    <property type="entry name" value="UvrD-like_ATP-bd"/>
</dbReference>
<keyword evidence="1" id="KW-0547">Nucleotide-binding</keyword>
<dbReference type="Pfam" id="PF00580">
    <property type="entry name" value="UvrD-helicase"/>
    <property type="match status" value="1"/>
</dbReference>
<name>A0ABU2HT53_9RHOB</name>
<reference evidence="7" key="1">
    <citation type="submission" date="2023-07" db="EMBL/GenBank/DDBJ databases">
        <title>Paracoccus sp. MBLB3053 whole genome sequence.</title>
        <authorList>
            <person name="Hwang C.Y."/>
            <person name="Cho E.-S."/>
            <person name="Seo M.-J."/>
        </authorList>
    </citation>
    <scope>NUCLEOTIDE SEQUENCE [LARGE SCALE GENOMIC DNA]</scope>
    <source>
        <strain evidence="7">MBLB3053</strain>
    </source>
</reference>